<feature type="signal peptide" evidence="1">
    <location>
        <begin position="1"/>
        <end position="21"/>
    </location>
</feature>
<evidence type="ECO:0000256" key="1">
    <source>
        <dbReference type="SAM" id="SignalP"/>
    </source>
</evidence>
<protein>
    <submittedName>
        <fullName evidence="3">DUF4412 domain-containing protein</fullName>
    </submittedName>
</protein>
<keyword evidence="4" id="KW-1185">Reference proteome</keyword>
<feature type="chain" id="PRO_5030809352" evidence="1">
    <location>
        <begin position="22"/>
        <end position="212"/>
    </location>
</feature>
<dbReference type="AlphaFoldDB" id="A0A7X1B1N3"/>
<evidence type="ECO:0000259" key="2">
    <source>
        <dbReference type="Pfam" id="PF14371"/>
    </source>
</evidence>
<gene>
    <name evidence="3" type="ORF">H5P30_13630</name>
</gene>
<name>A0A7X1B1N3_9BACT</name>
<feature type="domain" description="DUF4412" evidence="2">
    <location>
        <begin position="24"/>
        <end position="198"/>
    </location>
</feature>
<dbReference type="InterPro" id="IPR025524">
    <property type="entry name" value="DUF4412"/>
</dbReference>
<dbReference type="RefSeq" id="WP_185693486.1">
    <property type="nucleotide sequence ID" value="NZ_JACHVA010000102.1"/>
</dbReference>
<reference evidence="3 4" key="1">
    <citation type="submission" date="2020-07" db="EMBL/GenBank/DDBJ databases">
        <authorList>
            <person name="Feng X."/>
        </authorList>
    </citation>
    <scope>NUCLEOTIDE SEQUENCE [LARGE SCALE GENOMIC DNA]</scope>
    <source>
        <strain evidence="3 4">JCM14086</strain>
    </source>
</reference>
<keyword evidence="1" id="KW-0732">Signal</keyword>
<organism evidence="3 4">
    <name type="scientific">Puniceicoccus vermicola</name>
    <dbReference type="NCBI Taxonomy" id="388746"/>
    <lineage>
        <taxon>Bacteria</taxon>
        <taxon>Pseudomonadati</taxon>
        <taxon>Verrucomicrobiota</taxon>
        <taxon>Opitutia</taxon>
        <taxon>Puniceicoccales</taxon>
        <taxon>Puniceicoccaceae</taxon>
        <taxon>Puniceicoccus</taxon>
    </lineage>
</organism>
<accession>A0A7X1B1N3</accession>
<sequence>MKLLIKPILLALTLGTASLSAGLFEGTLTYEVKSGNDVQEVSFLVKGNRMAIETPANPRGLVLLNRETMKAQVLMPQQKMYIEVPADKFVKNAKQKESGQFEVTDETREILGYTAKKVIYTDGGETSELWITDELGSFQPLEGPLSGETPAELLNAFPNGGMPLVIRTSGKGRPTEIVVTAIKAENVADSDLEVPSGYRPLNLKGMALPGMP</sequence>
<comment type="caution">
    <text evidence="3">The sequence shown here is derived from an EMBL/GenBank/DDBJ whole genome shotgun (WGS) entry which is preliminary data.</text>
</comment>
<dbReference type="Pfam" id="PF14371">
    <property type="entry name" value="DUF4412"/>
    <property type="match status" value="1"/>
</dbReference>
<evidence type="ECO:0000313" key="4">
    <source>
        <dbReference type="Proteomes" id="UP000525652"/>
    </source>
</evidence>
<dbReference type="EMBL" id="JACHVA010000102">
    <property type="protein sequence ID" value="MBC2602820.1"/>
    <property type="molecule type" value="Genomic_DNA"/>
</dbReference>
<proteinExistence type="predicted"/>
<evidence type="ECO:0000313" key="3">
    <source>
        <dbReference type="EMBL" id="MBC2602820.1"/>
    </source>
</evidence>
<dbReference type="Proteomes" id="UP000525652">
    <property type="component" value="Unassembled WGS sequence"/>
</dbReference>